<dbReference type="Gene3D" id="3.40.50.720">
    <property type="entry name" value="NAD(P)-binding Rossmann-like Domain"/>
    <property type="match status" value="1"/>
</dbReference>
<name>A0A5N6GMM2_ASPFL</name>
<dbReference type="InterPro" id="IPR036291">
    <property type="entry name" value="NAD(P)-bd_dom_sf"/>
</dbReference>
<gene>
    <name evidence="1" type="ORF">BDV35DRAFT_368849</name>
</gene>
<dbReference type="Proteomes" id="UP000325434">
    <property type="component" value="Unassembled WGS sequence"/>
</dbReference>
<dbReference type="VEuPathDB" id="FungiDB:AFLA_012911"/>
<proteinExistence type="predicted"/>
<dbReference type="AlphaFoldDB" id="A0A5N6GMM2"/>
<evidence type="ECO:0008006" key="2">
    <source>
        <dbReference type="Google" id="ProtNLM"/>
    </source>
</evidence>
<accession>A0A5N6GMM2</accession>
<dbReference type="SUPFAM" id="SSF51735">
    <property type="entry name" value="NAD(P)-binding Rossmann-fold domains"/>
    <property type="match status" value="1"/>
</dbReference>
<reference evidence="1" key="1">
    <citation type="submission" date="2019-04" db="EMBL/GenBank/DDBJ databases">
        <title>Friends and foes A comparative genomics study of 23 Aspergillus species from section Flavi.</title>
        <authorList>
            <consortium name="DOE Joint Genome Institute"/>
            <person name="Kjaerbolling I."/>
            <person name="Vesth T."/>
            <person name="Frisvad J.C."/>
            <person name="Nybo J.L."/>
            <person name="Theobald S."/>
            <person name="Kildgaard S."/>
            <person name="Isbrandt T."/>
            <person name="Kuo A."/>
            <person name="Sato A."/>
            <person name="Lyhne E.K."/>
            <person name="Kogle M.E."/>
            <person name="Wiebenga A."/>
            <person name="Kun R.S."/>
            <person name="Lubbers R.J."/>
            <person name="Makela M.R."/>
            <person name="Barry K."/>
            <person name="Chovatia M."/>
            <person name="Clum A."/>
            <person name="Daum C."/>
            <person name="Haridas S."/>
            <person name="He G."/>
            <person name="LaButti K."/>
            <person name="Lipzen A."/>
            <person name="Mondo S."/>
            <person name="Riley R."/>
            <person name="Salamov A."/>
            <person name="Simmons B.A."/>
            <person name="Magnuson J.K."/>
            <person name="Henrissat B."/>
            <person name="Mortensen U.H."/>
            <person name="Larsen T.O."/>
            <person name="Devries R.P."/>
            <person name="Grigoriev I.V."/>
            <person name="Machida M."/>
            <person name="Baker S.E."/>
            <person name="Andersen M.R."/>
        </authorList>
    </citation>
    <scope>NUCLEOTIDE SEQUENCE [LARGE SCALE GENOMIC DNA]</scope>
    <source>
        <strain evidence="1">CBS 121.62</strain>
    </source>
</reference>
<organism evidence="1">
    <name type="scientific">Aspergillus flavus</name>
    <dbReference type="NCBI Taxonomy" id="5059"/>
    <lineage>
        <taxon>Eukaryota</taxon>
        <taxon>Fungi</taxon>
        <taxon>Dikarya</taxon>
        <taxon>Ascomycota</taxon>
        <taxon>Pezizomycotina</taxon>
        <taxon>Eurotiomycetes</taxon>
        <taxon>Eurotiomycetidae</taxon>
        <taxon>Eurotiales</taxon>
        <taxon>Aspergillaceae</taxon>
        <taxon>Aspergillus</taxon>
        <taxon>Aspergillus subgen. Circumdati</taxon>
    </lineage>
</organism>
<protein>
    <recommendedName>
        <fullName evidence="2">SDR family NAD(P)-dependent oxidoreductase</fullName>
    </recommendedName>
</protein>
<dbReference type="VEuPathDB" id="FungiDB:F9C07_13353"/>
<dbReference type="EMBL" id="ML734683">
    <property type="protein sequence ID" value="KAB8241693.1"/>
    <property type="molecule type" value="Genomic_DNA"/>
</dbReference>
<evidence type="ECO:0000313" key="1">
    <source>
        <dbReference type="EMBL" id="KAB8241693.1"/>
    </source>
</evidence>
<sequence>MPGRLEGKIALVSGSTQGFGRGIMETFIREGAVVLGMDLQATDGPVDGYPEHQAYQIKANVAGRKLARADIPLFSRMP</sequence>